<evidence type="ECO:0000256" key="1">
    <source>
        <dbReference type="ARBA" id="ARBA00004141"/>
    </source>
</evidence>
<dbReference type="PANTHER" id="PTHR16172">
    <property type="entry name" value="MAJOR FACILITATOR SUPERFAMILY DOMAIN-CONTAINING PROTEIN 6-LIKE"/>
    <property type="match status" value="1"/>
</dbReference>
<dbReference type="SUPFAM" id="SSF103473">
    <property type="entry name" value="MFS general substrate transporter"/>
    <property type="match status" value="1"/>
</dbReference>
<dbReference type="InterPro" id="IPR036259">
    <property type="entry name" value="MFS_trans_sf"/>
</dbReference>
<dbReference type="GO" id="GO:0016020">
    <property type="term" value="C:membrane"/>
    <property type="evidence" value="ECO:0007669"/>
    <property type="project" value="UniProtKB-SubCell"/>
</dbReference>
<dbReference type="Gene3D" id="1.20.1250.20">
    <property type="entry name" value="MFS general substrate transporter like domains"/>
    <property type="match status" value="3"/>
</dbReference>
<feature type="transmembrane region" description="Helical" evidence="7">
    <location>
        <begin position="618"/>
        <end position="640"/>
    </location>
</feature>
<feature type="transmembrane region" description="Helical" evidence="7">
    <location>
        <begin position="515"/>
        <end position="534"/>
    </location>
</feature>
<feature type="transmembrane region" description="Helical" evidence="7">
    <location>
        <begin position="481"/>
        <end position="503"/>
    </location>
</feature>
<proteinExistence type="inferred from homology"/>
<protein>
    <submittedName>
        <fullName evidence="9">MFS_1_like domain-containing protein</fullName>
    </submittedName>
</protein>
<feature type="transmembrane region" description="Helical" evidence="7">
    <location>
        <begin position="106"/>
        <end position="125"/>
    </location>
</feature>
<name>A0A5K3FGW4_MESCO</name>
<feature type="transmembrane region" description="Helical" evidence="7">
    <location>
        <begin position="256"/>
        <end position="278"/>
    </location>
</feature>
<evidence type="ECO:0000256" key="4">
    <source>
        <dbReference type="ARBA" id="ARBA00022989"/>
    </source>
</evidence>
<organism evidence="9">
    <name type="scientific">Mesocestoides corti</name>
    <name type="common">Flatworm</name>
    <dbReference type="NCBI Taxonomy" id="53468"/>
    <lineage>
        <taxon>Eukaryota</taxon>
        <taxon>Metazoa</taxon>
        <taxon>Spiralia</taxon>
        <taxon>Lophotrochozoa</taxon>
        <taxon>Platyhelminthes</taxon>
        <taxon>Cestoda</taxon>
        <taxon>Eucestoda</taxon>
        <taxon>Cyclophyllidea</taxon>
        <taxon>Mesocestoididae</taxon>
        <taxon>Mesocestoides</taxon>
    </lineage>
</organism>
<evidence type="ECO:0000256" key="2">
    <source>
        <dbReference type="ARBA" id="ARBA00005241"/>
    </source>
</evidence>
<dbReference type="PANTHER" id="PTHR16172:SF2">
    <property type="entry name" value="MAJOR FACILITATOR SUPERFAMILY DOMAIN-CONTAINING PROTEIN 6"/>
    <property type="match status" value="1"/>
</dbReference>
<feature type="region of interest" description="Disordered" evidence="6">
    <location>
        <begin position="389"/>
        <end position="418"/>
    </location>
</feature>
<feature type="transmembrane region" description="Helical" evidence="7">
    <location>
        <begin position="336"/>
        <end position="362"/>
    </location>
</feature>
<dbReference type="Pfam" id="PF12832">
    <property type="entry name" value="MFS_1_like"/>
    <property type="match status" value="1"/>
</dbReference>
<comment type="similarity">
    <text evidence="2">Belongs to the major facilitator superfamily. MFSD6 family.</text>
</comment>
<keyword evidence="5 7" id="KW-0472">Membrane</keyword>
<feature type="transmembrane region" description="Helical" evidence="7">
    <location>
        <begin position="46"/>
        <end position="66"/>
    </location>
</feature>
<feature type="transmembrane region" description="Helical" evidence="7">
    <location>
        <begin position="299"/>
        <end position="316"/>
    </location>
</feature>
<feature type="transmembrane region" description="Helical" evidence="7">
    <location>
        <begin position="675"/>
        <end position="694"/>
    </location>
</feature>
<keyword evidence="4 7" id="KW-1133">Transmembrane helix</keyword>
<dbReference type="CDD" id="cd17335">
    <property type="entry name" value="MFS_MFSD6"/>
    <property type="match status" value="1"/>
</dbReference>
<accession>A0A5K3FGW4</accession>
<keyword evidence="3 7" id="KW-0812">Transmembrane</keyword>
<feature type="transmembrane region" description="Helical" evidence="7">
    <location>
        <begin position="546"/>
        <end position="565"/>
    </location>
</feature>
<dbReference type="WBParaSite" id="MCU_008270-RA">
    <property type="protein sequence ID" value="MCU_008270-RA"/>
    <property type="gene ID" value="MCU_008270"/>
</dbReference>
<evidence type="ECO:0000259" key="8">
    <source>
        <dbReference type="Pfam" id="PF12832"/>
    </source>
</evidence>
<dbReference type="InterPro" id="IPR024989">
    <property type="entry name" value="MFS_assoc_dom"/>
</dbReference>
<evidence type="ECO:0000256" key="5">
    <source>
        <dbReference type="ARBA" id="ARBA00023136"/>
    </source>
</evidence>
<evidence type="ECO:0000256" key="7">
    <source>
        <dbReference type="SAM" id="Phobius"/>
    </source>
</evidence>
<dbReference type="InterPro" id="IPR051717">
    <property type="entry name" value="MFS_MFSD6"/>
</dbReference>
<dbReference type="AlphaFoldDB" id="A0A5K3FGW4"/>
<reference evidence="9" key="1">
    <citation type="submission" date="2019-11" db="UniProtKB">
        <authorList>
            <consortium name="WormBaseParasite"/>
        </authorList>
    </citation>
    <scope>IDENTIFICATION</scope>
</reference>
<evidence type="ECO:0000256" key="6">
    <source>
        <dbReference type="SAM" id="MobiDB-lite"/>
    </source>
</evidence>
<evidence type="ECO:0000313" key="9">
    <source>
        <dbReference type="WBParaSite" id="MCU_008270-RA"/>
    </source>
</evidence>
<feature type="region of interest" description="Disordered" evidence="6">
    <location>
        <begin position="766"/>
        <end position="785"/>
    </location>
</feature>
<feature type="compositionally biased region" description="Polar residues" evidence="6">
    <location>
        <begin position="406"/>
        <end position="418"/>
    </location>
</feature>
<sequence>MEEASIPPTSEEIPMETPSGGIRAVKRELLEWFHSPINRSLLIFKLFYFLFYAAFGSLFPLLSIYFKQLGLNATQCGSLGGVRSLVEWVGAPFWSGIAERWKKGKLFLMISLFSWIVFTLGLGFVRPQPEGCLVSVAGSRSHLKNASKHALDIRIMEPYREVTSDRIEAIEMKPYLAVYGKTRIGQSPLQLDLKKLFHNSSSSDGDLDSMSIDRSGLHARLTNNEAFAEPSHYPEGSLVMPLFSTVVYRQSKINQIFILAMILICIGAFFSSPAICLADSAVMTYLEENGLNVYGRQRMFGSVGWGLAMFFVGIALDQSQSFPDHPCLRPGRREKNYMVSFAVFTVFMSCAAIAASQFSFAYDGASESMYFKVVKDKVAKTLRRGRMGKNRGKLVNEDDPDDAYTKLSSGEPTVNAEASASNEDILEQQLGIKLDRGSLHRTDTLSTLPASDPFVEDLAATAQMKVTQYLAVLKQFTQPRLAIFLFVTWFMGIGAGIVFNFLFWHLQELGGSPTLYGIASIINYLSEIVTYYFSKPAIERFGHIRILYLGLLVNVLRFLYVSWIGNPWWVLPFEFVHGITNAGIWAASCSYIAQSFEPQYRISTQGVLQGLNHGFGKGLGAIIGGAITTAYGNAAFVKVNREYLAHTLNSRVFDWLPIGWQLLICPLGTGNLFRAYGAASAIILIGFLLINYLVKEKAASDDEKTAGTGDEASLATTDPLASQKALLKGGTFDESAFMSPAGTPFIPASRTPAGVAAAKSTNTSAFSELGRNDGIGNLFPPKPRT</sequence>
<feature type="domain" description="Major facilitator superfamily associated" evidence="8">
    <location>
        <begin position="42"/>
        <end position="631"/>
    </location>
</feature>
<evidence type="ECO:0000256" key="3">
    <source>
        <dbReference type="ARBA" id="ARBA00022692"/>
    </source>
</evidence>
<comment type="subcellular location">
    <subcellularLocation>
        <location evidence="1">Membrane</location>
        <topology evidence="1">Multi-pass membrane protein</topology>
    </subcellularLocation>
</comment>